<protein>
    <recommendedName>
        <fullName evidence="1">DUF374 domain-containing protein</fullName>
    </recommendedName>
</protein>
<accession>A0A2S7TWP1</accession>
<dbReference type="CDD" id="cd07983">
    <property type="entry name" value="LPLAT_DUF374-like"/>
    <property type="match status" value="1"/>
</dbReference>
<dbReference type="EMBL" id="MQWA01000001">
    <property type="protein sequence ID" value="PQJ27138.1"/>
    <property type="molecule type" value="Genomic_DNA"/>
</dbReference>
<comment type="caution">
    <text evidence="2">The sequence shown here is derived from an EMBL/GenBank/DDBJ whole genome shotgun (WGS) entry which is preliminary data.</text>
</comment>
<dbReference type="AlphaFoldDB" id="A0A2S7TWP1"/>
<feature type="domain" description="DUF374" evidence="1">
    <location>
        <begin position="69"/>
        <end position="135"/>
    </location>
</feature>
<dbReference type="Pfam" id="PF04028">
    <property type="entry name" value="DUF374"/>
    <property type="match status" value="1"/>
</dbReference>
<proteinExistence type="predicted"/>
<dbReference type="RefSeq" id="WP_105041625.1">
    <property type="nucleotide sequence ID" value="NZ_MQWA01000001.1"/>
</dbReference>
<gene>
    <name evidence="2" type="ORF">BSZ32_00570</name>
</gene>
<dbReference type="Proteomes" id="UP000239907">
    <property type="component" value="Unassembled WGS sequence"/>
</dbReference>
<name>A0A2S7TWP1_9BACT</name>
<organism evidence="2 3">
    <name type="scientific">Rubritalea profundi</name>
    <dbReference type="NCBI Taxonomy" id="1658618"/>
    <lineage>
        <taxon>Bacteria</taxon>
        <taxon>Pseudomonadati</taxon>
        <taxon>Verrucomicrobiota</taxon>
        <taxon>Verrucomicrobiia</taxon>
        <taxon>Verrucomicrobiales</taxon>
        <taxon>Rubritaleaceae</taxon>
        <taxon>Rubritalea</taxon>
    </lineage>
</organism>
<evidence type="ECO:0000259" key="1">
    <source>
        <dbReference type="Pfam" id="PF04028"/>
    </source>
</evidence>
<keyword evidence="3" id="KW-1185">Reference proteome</keyword>
<dbReference type="OrthoDB" id="9810508at2"/>
<dbReference type="InterPro" id="IPR007172">
    <property type="entry name" value="DUF374"/>
</dbReference>
<sequence>MGNHQEIRGDKKQRIIGTIVGWVLRLVGASLRIEVEDKSGLLRGSDNPILWAFWHNTVFVLPYLSLTCFSHRKVVVLTSASKDGAILESAVAVFGIGAVRGSSSRRAVAALIALRKAIKAGRDVCITPDGPRGPRYIVQPGVIKMAESTGAPIVPIRVEFDRCWKLDTWDAFRVPVPFSRVSVILGEPIKIDLGLDTEQFEQARADLESVMQEGLDDI</sequence>
<evidence type="ECO:0000313" key="2">
    <source>
        <dbReference type="EMBL" id="PQJ27138.1"/>
    </source>
</evidence>
<evidence type="ECO:0000313" key="3">
    <source>
        <dbReference type="Proteomes" id="UP000239907"/>
    </source>
</evidence>
<reference evidence="2 3" key="1">
    <citation type="submission" date="2016-12" db="EMBL/GenBank/DDBJ databases">
        <title>Study of bacterial adaptation to deep sea.</title>
        <authorList>
            <person name="Song J."/>
            <person name="Yoshizawa S."/>
            <person name="Kogure K."/>
        </authorList>
    </citation>
    <scope>NUCLEOTIDE SEQUENCE [LARGE SCALE GENOMIC DNA]</scope>
    <source>
        <strain evidence="2 3">SAORIC-165</strain>
    </source>
</reference>